<organism evidence="1 2">
    <name type="scientific">Pocillopora damicornis</name>
    <name type="common">Cauliflower coral</name>
    <name type="synonym">Millepora damicornis</name>
    <dbReference type="NCBI Taxonomy" id="46731"/>
    <lineage>
        <taxon>Eukaryota</taxon>
        <taxon>Metazoa</taxon>
        <taxon>Cnidaria</taxon>
        <taxon>Anthozoa</taxon>
        <taxon>Hexacorallia</taxon>
        <taxon>Scleractinia</taxon>
        <taxon>Astrocoeniina</taxon>
        <taxon>Pocilloporidae</taxon>
        <taxon>Pocillopora</taxon>
    </lineage>
</organism>
<dbReference type="EMBL" id="RCHS01001420">
    <property type="protein sequence ID" value="RMX53530.1"/>
    <property type="molecule type" value="Genomic_DNA"/>
</dbReference>
<gene>
    <name evidence="1" type="ORF">pdam_00004401</name>
</gene>
<proteinExistence type="predicted"/>
<dbReference type="AlphaFoldDB" id="A0A3M6UIL9"/>
<comment type="caution">
    <text evidence="1">The sequence shown here is derived from an EMBL/GenBank/DDBJ whole genome shotgun (WGS) entry which is preliminary data.</text>
</comment>
<accession>A0A3M6UIL9</accession>
<keyword evidence="2" id="KW-1185">Reference proteome</keyword>
<dbReference type="Proteomes" id="UP000275408">
    <property type="component" value="Unassembled WGS sequence"/>
</dbReference>
<evidence type="ECO:0000313" key="2">
    <source>
        <dbReference type="Proteomes" id="UP000275408"/>
    </source>
</evidence>
<name>A0A3M6UIL9_POCDA</name>
<protein>
    <submittedName>
        <fullName evidence="1">Uncharacterized protein</fullName>
    </submittedName>
</protein>
<reference evidence="1 2" key="1">
    <citation type="journal article" date="2018" name="Sci. Rep.">
        <title>Comparative analysis of the Pocillopora damicornis genome highlights role of immune system in coral evolution.</title>
        <authorList>
            <person name="Cunning R."/>
            <person name="Bay R.A."/>
            <person name="Gillette P."/>
            <person name="Baker A.C."/>
            <person name="Traylor-Knowles N."/>
        </authorList>
    </citation>
    <scope>NUCLEOTIDE SEQUENCE [LARGE SCALE GENOMIC DNA]</scope>
    <source>
        <strain evidence="1">RSMAS</strain>
        <tissue evidence="1">Whole animal</tissue>
    </source>
</reference>
<sequence length="33" mass="3817">MPSNFMCAFIFQLKNKYGDAFLRGNNVKHVLLV</sequence>
<evidence type="ECO:0000313" key="1">
    <source>
        <dbReference type="EMBL" id="RMX53530.1"/>
    </source>
</evidence>